<evidence type="ECO:0000256" key="6">
    <source>
        <dbReference type="ARBA" id="ARBA00022927"/>
    </source>
</evidence>
<name>A0A5C1QKI2_9SPIO</name>
<keyword evidence="3 10" id="KW-0813">Transport</keyword>
<feature type="transmembrane region" description="Helical" evidence="10">
    <location>
        <begin position="7"/>
        <end position="25"/>
    </location>
</feature>
<evidence type="ECO:0000256" key="5">
    <source>
        <dbReference type="ARBA" id="ARBA00022692"/>
    </source>
</evidence>
<evidence type="ECO:0000256" key="7">
    <source>
        <dbReference type="ARBA" id="ARBA00022989"/>
    </source>
</evidence>
<dbReference type="EMBL" id="CP036150">
    <property type="protein sequence ID" value="QEN07699.1"/>
    <property type="molecule type" value="Genomic_DNA"/>
</dbReference>
<dbReference type="GO" id="GO:0005886">
    <property type="term" value="C:plasma membrane"/>
    <property type="evidence" value="ECO:0007669"/>
    <property type="project" value="UniProtKB-SubCell"/>
</dbReference>
<sequence>MGIIGTLLIILFVVVSALLILFVLLQDDQGEGLGGLFGGSSGSPFGGATNNGLVKITGILGTIFMVSSLLVALVVKTPNSSDVLSEARKINAESSIGDWWEGDVQTGTEEGNALVIPEN</sequence>
<keyword evidence="8 10" id="KW-0811">Translocation</keyword>
<dbReference type="GO" id="GO:0043952">
    <property type="term" value="P:protein transport by the Sec complex"/>
    <property type="evidence" value="ECO:0007669"/>
    <property type="project" value="TreeGrafter"/>
</dbReference>
<comment type="function">
    <text evidence="10">Involved in protein export. Participates in an early event of protein translocation.</text>
</comment>
<evidence type="ECO:0000256" key="3">
    <source>
        <dbReference type="ARBA" id="ARBA00022448"/>
    </source>
</evidence>
<protein>
    <recommendedName>
        <fullName evidence="10">Protein-export membrane protein SecG</fullName>
    </recommendedName>
</protein>
<keyword evidence="4 10" id="KW-1003">Cell membrane</keyword>
<reference evidence="11 12" key="1">
    <citation type="submission" date="2019-02" db="EMBL/GenBank/DDBJ databases">
        <title>Complete Genome Sequence and Methylome Analysis of free living Spirochaetas.</title>
        <authorList>
            <person name="Fomenkov A."/>
            <person name="Dubinina G."/>
            <person name="Leshcheva N."/>
            <person name="Mikheeva N."/>
            <person name="Grabovich M."/>
            <person name="Vincze T."/>
            <person name="Roberts R.J."/>
        </authorList>
    </citation>
    <scope>NUCLEOTIDE SEQUENCE [LARGE SCALE GENOMIC DNA]</scope>
    <source>
        <strain evidence="11 12">K2</strain>
    </source>
</reference>
<evidence type="ECO:0000256" key="9">
    <source>
        <dbReference type="ARBA" id="ARBA00023136"/>
    </source>
</evidence>
<evidence type="ECO:0000256" key="1">
    <source>
        <dbReference type="ARBA" id="ARBA00004651"/>
    </source>
</evidence>
<dbReference type="PANTHER" id="PTHR34182">
    <property type="entry name" value="PROTEIN-EXPORT MEMBRANE PROTEIN SECG"/>
    <property type="match status" value="1"/>
</dbReference>
<accession>A0A5C1QKI2</accession>
<dbReference type="PRINTS" id="PR01651">
    <property type="entry name" value="SECGEXPORT"/>
</dbReference>
<feature type="transmembrane region" description="Helical" evidence="10">
    <location>
        <begin position="53"/>
        <end position="75"/>
    </location>
</feature>
<gene>
    <name evidence="11" type="primary">secG</name>
    <name evidence="11" type="ORF">EXM22_06735</name>
</gene>
<keyword evidence="9 10" id="KW-0472">Membrane</keyword>
<dbReference type="RefSeq" id="WP_149485779.1">
    <property type="nucleotide sequence ID" value="NZ_CP036150.1"/>
</dbReference>
<dbReference type="PANTHER" id="PTHR34182:SF1">
    <property type="entry name" value="PROTEIN-EXPORT MEMBRANE PROTEIN SECG"/>
    <property type="match status" value="1"/>
</dbReference>
<dbReference type="GO" id="GO:0009306">
    <property type="term" value="P:protein secretion"/>
    <property type="evidence" value="ECO:0007669"/>
    <property type="project" value="UniProtKB-UniRule"/>
</dbReference>
<keyword evidence="6 10" id="KW-0653">Protein transport</keyword>
<evidence type="ECO:0000256" key="8">
    <source>
        <dbReference type="ARBA" id="ARBA00023010"/>
    </source>
</evidence>
<evidence type="ECO:0000256" key="2">
    <source>
        <dbReference type="ARBA" id="ARBA00008445"/>
    </source>
</evidence>
<dbReference type="InterPro" id="IPR004692">
    <property type="entry name" value="SecG"/>
</dbReference>
<dbReference type="KEGG" id="ock:EXM22_06735"/>
<evidence type="ECO:0000256" key="4">
    <source>
        <dbReference type="ARBA" id="ARBA00022475"/>
    </source>
</evidence>
<keyword evidence="12" id="KW-1185">Reference proteome</keyword>
<evidence type="ECO:0000256" key="10">
    <source>
        <dbReference type="RuleBase" id="RU365087"/>
    </source>
</evidence>
<dbReference type="GO" id="GO:0065002">
    <property type="term" value="P:intracellular protein transmembrane transport"/>
    <property type="evidence" value="ECO:0007669"/>
    <property type="project" value="TreeGrafter"/>
</dbReference>
<dbReference type="OrthoDB" id="371332at2"/>
<evidence type="ECO:0000313" key="11">
    <source>
        <dbReference type="EMBL" id="QEN07699.1"/>
    </source>
</evidence>
<dbReference type="AlphaFoldDB" id="A0A5C1QKI2"/>
<dbReference type="Pfam" id="PF03840">
    <property type="entry name" value="SecG"/>
    <property type="match status" value="1"/>
</dbReference>
<evidence type="ECO:0000313" key="12">
    <source>
        <dbReference type="Proteomes" id="UP000324209"/>
    </source>
</evidence>
<keyword evidence="5 10" id="KW-0812">Transmembrane</keyword>
<comment type="similarity">
    <text evidence="2 10">Belongs to the SecG family.</text>
</comment>
<dbReference type="NCBIfam" id="TIGR00810">
    <property type="entry name" value="secG"/>
    <property type="match status" value="1"/>
</dbReference>
<proteinExistence type="inferred from homology"/>
<keyword evidence="7 10" id="KW-1133">Transmembrane helix</keyword>
<dbReference type="GO" id="GO:0015450">
    <property type="term" value="F:protein-transporting ATPase activity"/>
    <property type="evidence" value="ECO:0007669"/>
    <property type="project" value="UniProtKB-UniRule"/>
</dbReference>
<organism evidence="11 12">
    <name type="scientific">Oceanispirochaeta crateris</name>
    <dbReference type="NCBI Taxonomy" id="2518645"/>
    <lineage>
        <taxon>Bacteria</taxon>
        <taxon>Pseudomonadati</taxon>
        <taxon>Spirochaetota</taxon>
        <taxon>Spirochaetia</taxon>
        <taxon>Spirochaetales</taxon>
        <taxon>Spirochaetaceae</taxon>
        <taxon>Oceanispirochaeta</taxon>
    </lineage>
</organism>
<dbReference type="Proteomes" id="UP000324209">
    <property type="component" value="Chromosome"/>
</dbReference>
<comment type="subcellular location">
    <subcellularLocation>
        <location evidence="1 10">Cell membrane</location>
        <topology evidence="1 10">Multi-pass membrane protein</topology>
    </subcellularLocation>
</comment>